<dbReference type="InterPro" id="IPR043131">
    <property type="entry name" value="BCAT-like_N"/>
</dbReference>
<dbReference type="InterPro" id="IPR036038">
    <property type="entry name" value="Aminotransferase-like"/>
</dbReference>
<dbReference type="Gene3D" id="3.30.470.10">
    <property type="match status" value="1"/>
</dbReference>
<dbReference type="Proteomes" id="UP000696485">
    <property type="component" value="Unassembled WGS sequence"/>
</dbReference>
<dbReference type="AlphaFoldDB" id="A0A9P5SN15"/>
<dbReference type="GO" id="GO:0003824">
    <property type="term" value="F:catalytic activity"/>
    <property type="evidence" value="ECO:0007669"/>
    <property type="project" value="InterPro"/>
</dbReference>
<reference evidence="2" key="1">
    <citation type="journal article" date="2020" name="Fungal Divers.">
        <title>Resolving the Mortierellaceae phylogeny through synthesis of multi-gene phylogenetics and phylogenomics.</title>
        <authorList>
            <person name="Vandepol N."/>
            <person name="Liber J."/>
            <person name="Desiro A."/>
            <person name="Na H."/>
            <person name="Kennedy M."/>
            <person name="Barry K."/>
            <person name="Grigoriev I.V."/>
            <person name="Miller A.N."/>
            <person name="O'Donnell K."/>
            <person name="Stajich J.E."/>
            <person name="Bonito G."/>
        </authorList>
    </citation>
    <scope>NUCLEOTIDE SEQUENCE</scope>
    <source>
        <strain evidence="2">NVP1</strain>
    </source>
</reference>
<dbReference type="Pfam" id="PF01063">
    <property type="entry name" value="Aminotran_4"/>
    <property type="match status" value="1"/>
</dbReference>
<sequence length="245" mass="27827">MTEVHLLETLLYDPTDGLFLLDYHCDRMIESAKELAPYFSNDPETFLRDLIPTRSELTNKLELAVKNAGKDQRQRLRLLLDFDGAVTIQSSHLPSETKAFQDGSIVVVLDTQATPKDNVFLRHKTTEREVYNEARNRAGLGPVTAPVSPDTPFDVILYNEDREVMETTIANIAVETENEETGELEWITPPASSGLLRGTMRRKLLESGEIREGVVTLNDLKKAVMDNRRIKCFNSVRKEFFVNLK</sequence>
<dbReference type="EMBL" id="JAAAUY010000358">
    <property type="protein sequence ID" value="KAF9330962.1"/>
    <property type="molecule type" value="Genomic_DNA"/>
</dbReference>
<dbReference type="InterPro" id="IPR043132">
    <property type="entry name" value="BCAT-like_C"/>
</dbReference>
<evidence type="ECO:0000256" key="1">
    <source>
        <dbReference type="ARBA" id="ARBA00009320"/>
    </source>
</evidence>
<accession>A0A9P5SN15</accession>
<dbReference type="InterPro" id="IPR050571">
    <property type="entry name" value="Class-IV_PLP-Dep_Aminotrnsfr"/>
</dbReference>
<dbReference type="InterPro" id="IPR001544">
    <property type="entry name" value="Aminotrans_IV"/>
</dbReference>
<proteinExistence type="inferred from homology"/>
<dbReference type="SUPFAM" id="SSF56752">
    <property type="entry name" value="D-aminoacid aminotransferase-like PLP-dependent enzymes"/>
    <property type="match status" value="1"/>
</dbReference>
<dbReference type="Gene3D" id="3.20.10.10">
    <property type="entry name" value="D-amino Acid Aminotransferase, subunit A, domain 2"/>
    <property type="match status" value="1"/>
</dbReference>
<evidence type="ECO:0008006" key="4">
    <source>
        <dbReference type="Google" id="ProtNLM"/>
    </source>
</evidence>
<gene>
    <name evidence="2" type="ORF">BG006_006129</name>
</gene>
<dbReference type="PANTHER" id="PTHR42743">
    <property type="entry name" value="AMINO-ACID AMINOTRANSFERASE"/>
    <property type="match status" value="1"/>
</dbReference>
<keyword evidence="3" id="KW-1185">Reference proteome</keyword>
<comment type="similarity">
    <text evidence="1">Belongs to the class-IV pyridoxal-phosphate-dependent aminotransferase family.</text>
</comment>
<organism evidence="2 3">
    <name type="scientific">Podila minutissima</name>
    <dbReference type="NCBI Taxonomy" id="64525"/>
    <lineage>
        <taxon>Eukaryota</taxon>
        <taxon>Fungi</taxon>
        <taxon>Fungi incertae sedis</taxon>
        <taxon>Mucoromycota</taxon>
        <taxon>Mortierellomycotina</taxon>
        <taxon>Mortierellomycetes</taxon>
        <taxon>Mortierellales</taxon>
        <taxon>Mortierellaceae</taxon>
        <taxon>Podila</taxon>
    </lineage>
</organism>
<dbReference type="GO" id="GO:0046394">
    <property type="term" value="P:carboxylic acid biosynthetic process"/>
    <property type="evidence" value="ECO:0007669"/>
    <property type="project" value="UniProtKB-ARBA"/>
</dbReference>
<dbReference type="PANTHER" id="PTHR42743:SF11">
    <property type="entry name" value="AMINODEOXYCHORISMATE LYASE"/>
    <property type="match status" value="1"/>
</dbReference>
<name>A0A9P5SN15_9FUNG</name>
<evidence type="ECO:0000313" key="2">
    <source>
        <dbReference type="EMBL" id="KAF9330962.1"/>
    </source>
</evidence>
<protein>
    <recommendedName>
        <fullName evidence="4">Aminotransferase class IV</fullName>
    </recommendedName>
</protein>
<comment type="caution">
    <text evidence="2">The sequence shown here is derived from an EMBL/GenBank/DDBJ whole genome shotgun (WGS) entry which is preliminary data.</text>
</comment>
<evidence type="ECO:0000313" key="3">
    <source>
        <dbReference type="Proteomes" id="UP000696485"/>
    </source>
</evidence>